<proteinExistence type="predicted"/>
<dbReference type="PROSITE" id="PS51318">
    <property type="entry name" value="TAT"/>
    <property type="match status" value="1"/>
</dbReference>
<dbReference type="Proteomes" id="UP001596407">
    <property type="component" value="Unassembled WGS sequence"/>
</dbReference>
<name>A0ABD5WK10_9EURY</name>
<dbReference type="Pfam" id="PF13229">
    <property type="entry name" value="Beta_helix"/>
    <property type="match status" value="1"/>
</dbReference>
<dbReference type="InterPro" id="IPR011050">
    <property type="entry name" value="Pectin_lyase_fold/virulence"/>
</dbReference>
<evidence type="ECO:0000259" key="2">
    <source>
        <dbReference type="Pfam" id="PF13229"/>
    </source>
</evidence>
<gene>
    <name evidence="3" type="ORF">ACFQJ6_07785</name>
</gene>
<feature type="domain" description="Right handed beta helix" evidence="2">
    <location>
        <begin position="147"/>
        <end position="272"/>
    </location>
</feature>
<dbReference type="Gene3D" id="2.160.20.10">
    <property type="entry name" value="Single-stranded right-handed beta-helix, Pectin lyase-like"/>
    <property type="match status" value="1"/>
</dbReference>
<accession>A0ABD5WK10</accession>
<feature type="compositionally biased region" description="Low complexity" evidence="1">
    <location>
        <begin position="311"/>
        <end position="339"/>
    </location>
</feature>
<dbReference type="InterPro" id="IPR006311">
    <property type="entry name" value="TAT_signal"/>
</dbReference>
<dbReference type="InterPro" id="IPR039448">
    <property type="entry name" value="Beta_helix"/>
</dbReference>
<evidence type="ECO:0000313" key="3">
    <source>
        <dbReference type="EMBL" id="MFC7080030.1"/>
    </source>
</evidence>
<dbReference type="EMBL" id="JBHSZH010000005">
    <property type="protein sequence ID" value="MFC7080030.1"/>
    <property type="molecule type" value="Genomic_DNA"/>
</dbReference>
<dbReference type="AlphaFoldDB" id="A0ABD5WK10"/>
<reference evidence="3 4" key="1">
    <citation type="journal article" date="2019" name="Int. J. Syst. Evol. Microbiol.">
        <title>The Global Catalogue of Microorganisms (GCM) 10K type strain sequencing project: providing services to taxonomists for standard genome sequencing and annotation.</title>
        <authorList>
            <consortium name="The Broad Institute Genomics Platform"/>
            <consortium name="The Broad Institute Genome Sequencing Center for Infectious Disease"/>
            <person name="Wu L."/>
            <person name="Ma J."/>
        </authorList>
    </citation>
    <scope>NUCLEOTIDE SEQUENCE [LARGE SCALE GENOMIC DNA]</scope>
    <source>
        <strain evidence="3 4">DT72</strain>
    </source>
</reference>
<dbReference type="RefSeq" id="WP_382209399.1">
    <property type="nucleotide sequence ID" value="NZ_JBHSZH010000005.1"/>
</dbReference>
<organism evidence="3 4">
    <name type="scientific">Halorussus caseinilyticus</name>
    <dbReference type="NCBI Taxonomy" id="3034025"/>
    <lineage>
        <taxon>Archaea</taxon>
        <taxon>Methanobacteriati</taxon>
        <taxon>Methanobacteriota</taxon>
        <taxon>Stenosarchaea group</taxon>
        <taxon>Halobacteria</taxon>
        <taxon>Halobacteriales</taxon>
        <taxon>Haladaptataceae</taxon>
        <taxon>Halorussus</taxon>
    </lineage>
</organism>
<sequence>MARDETARERSSEESLLNRRSYLKLAGAAAASVAAAGASSSSAKAASYDTIKVPANSKKTIKVGPGETFENKLIDITADGAHVKLLTEGSGWTVRNVGVKGQNNNMSGTYGTFYLRCTEEGEGLAENIYLGDGAVDRCGHAAMSDWDNHGTVTIRNIHVQGWAADGMYMSHAGVSKSHGMGETHVENAFLKNNNIENCRLGTPGSYIKDSVIHVESQDAVSSNQSGQVNARGLWFKEQSGMKAINCDISVTGSHAVFASDSGSGTLENCRVEGPVTGPVEQVNVSGSPDTSPPASVPMSAEEAASGKIDSSDGTTSPSSGDGQQSGDQQSGDSTDGQGDLLELVAADDASKVKYEFTVEEAPGRRLPATPPRRRATA</sequence>
<evidence type="ECO:0000256" key="1">
    <source>
        <dbReference type="SAM" id="MobiDB-lite"/>
    </source>
</evidence>
<feature type="region of interest" description="Disordered" evidence="1">
    <location>
        <begin position="268"/>
        <end position="341"/>
    </location>
</feature>
<dbReference type="SUPFAM" id="SSF51126">
    <property type="entry name" value="Pectin lyase-like"/>
    <property type="match status" value="1"/>
</dbReference>
<keyword evidence="4" id="KW-1185">Reference proteome</keyword>
<evidence type="ECO:0000313" key="4">
    <source>
        <dbReference type="Proteomes" id="UP001596407"/>
    </source>
</evidence>
<dbReference type="InterPro" id="IPR012334">
    <property type="entry name" value="Pectin_lyas_fold"/>
</dbReference>
<protein>
    <submittedName>
        <fullName evidence="3">Right-handed parallel beta-helix repeat-containing protein</fullName>
    </submittedName>
</protein>
<comment type="caution">
    <text evidence="3">The sequence shown here is derived from an EMBL/GenBank/DDBJ whole genome shotgun (WGS) entry which is preliminary data.</text>
</comment>